<dbReference type="EMBL" id="ML732224">
    <property type="protein sequence ID" value="KAB8073564.1"/>
    <property type="molecule type" value="Genomic_DNA"/>
</dbReference>
<evidence type="ECO:0000313" key="2">
    <source>
        <dbReference type="EMBL" id="KAB8073564.1"/>
    </source>
</evidence>
<dbReference type="Proteomes" id="UP000326565">
    <property type="component" value="Unassembled WGS sequence"/>
</dbReference>
<dbReference type="Gene3D" id="1.20.1250.20">
    <property type="entry name" value="MFS general substrate transporter like domains"/>
    <property type="match status" value="1"/>
</dbReference>
<protein>
    <submittedName>
        <fullName evidence="2">Uncharacterized protein</fullName>
    </submittedName>
</protein>
<keyword evidence="1" id="KW-0472">Membrane</keyword>
<feature type="transmembrane region" description="Helical" evidence="1">
    <location>
        <begin position="50"/>
        <end position="70"/>
    </location>
</feature>
<evidence type="ECO:0000313" key="3">
    <source>
        <dbReference type="Proteomes" id="UP000326565"/>
    </source>
</evidence>
<name>A0A5N5X254_9EURO</name>
<keyword evidence="1" id="KW-1133">Transmembrane helix</keyword>
<dbReference type="InterPro" id="IPR036259">
    <property type="entry name" value="MFS_trans_sf"/>
</dbReference>
<keyword evidence="3" id="KW-1185">Reference proteome</keyword>
<accession>A0A5N5X254</accession>
<gene>
    <name evidence="2" type="ORF">BDV29DRAFT_157441</name>
</gene>
<keyword evidence="1" id="KW-0812">Transmembrane</keyword>
<dbReference type="AlphaFoldDB" id="A0A5N5X254"/>
<organism evidence="2 3">
    <name type="scientific">Aspergillus leporis</name>
    <dbReference type="NCBI Taxonomy" id="41062"/>
    <lineage>
        <taxon>Eukaryota</taxon>
        <taxon>Fungi</taxon>
        <taxon>Dikarya</taxon>
        <taxon>Ascomycota</taxon>
        <taxon>Pezizomycotina</taxon>
        <taxon>Eurotiomycetes</taxon>
        <taxon>Eurotiomycetidae</taxon>
        <taxon>Eurotiales</taxon>
        <taxon>Aspergillaceae</taxon>
        <taxon>Aspergillus</taxon>
        <taxon>Aspergillus subgen. Circumdati</taxon>
    </lineage>
</organism>
<evidence type="ECO:0000256" key="1">
    <source>
        <dbReference type="SAM" id="Phobius"/>
    </source>
</evidence>
<feature type="transmembrane region" description="Helical" evidence="1">
    <location>
        <begin position="82"/>
        <end position="99"/>
    </location>
</feature>
<sequence>MDGLLLNTEDIYTLCADNVLQTTAARSSPGYSFAVHIITFFSFDKIGRRYSLCISTILLGGTMFGTAIATATGNTSSSSSPAASAAIALLILWYCMYGFH</sequence>
<proteinExistence type="predicted"/>
<reference evidence="2 3" key="1">
    <citation type="submission" date="2019-04" db="EMBL/GenBank/DDBJ databases">
        <title>Friends and foes A comparative genomics study of 23 Aspergillus species from section Flavi.</title>
        <authorList>
            <consortium name="DOE Joint Genome Institute"/>
            <person name="Kjaerbolling I."/>
            <person name="Vesth T."/>
            <person name="Frisvad J.C."/>
            <person name="Nybo J.L."/>
            <person name="Theobald S."/>
            <person name="Kildgaard S."/>
            <person name="Isbrandt T."/>
            <person name="Kuo A."/>
            <person name="Sato A."/>
            <person name="Lyhne E.K."/>
            <person name="Kogle M.E."/>
            <person name="Wiebenga A."/>
            <person name="Kun R.S."/>
            <person name="Lubbers R.J."/>
            <person name="Makela M.R."/>
            <person name="Barry K."/>
            <person name="Chovatia M."/>
            <person name="Clum A."/>
            <person name="Daum C."/>
            <person name="Haridas S."/>
            <person name="He G."/>
            <person name="LaButti K."/>
            <person name="Lipzen A."/>
            <person name="Mondo S."/>
            <person name="Riley R."/>
            <person name="Salamov A."/>
            <person name="Simmons B.A."/>
            <person name="Magnuson J.K."/>
            <person name="Henrissat B."/>
            <person name="Mortensen U.H."/>
            <person name="Larsen T.O."/>
            <person name="Devries R.P."/>
            <person name="Grigoriev I.V."/>
            <person name="Machida M."/>
            <person name="Baker S.E."/>
            <person name="Andersen M.R."/>
        </authorList>
    </citation>
    <scope>NUCLEOTIDE SEQUENCE [LARGE SCALE GENOMIC DNA]</scope>
    <source>
        <strain evidence="2 3">CBS 151.66</strain>
    </source>
</reference>